<name>A0A7W6FYD0_9SPHN</name>
<dbReference type="InterPro" id="IPR039558">
    <property type="entry name" value="TPA1/OFD1_N"/>
</dbReference>
<gene>
    <name evidence="2" type="ORF">GGR39_001761</name>
</gene>
<dbReference type="PANTHER" id="PTHR12117:SF0">
    <property type="entry name" value="PROLYL 3-HYDROXYLASE OGFOD1"/>
    <property type="match status" value="1"/>
</dbReference>
<comment type="caution">
    <text evidence="2">The sequence shown here is derived from an EMBL/GenBank/DDBJ whole genome shotgun (WGS) entry which is preliminary data.</text>
</comment>
<accession>A0A7W6FYD0</accession>
<dbReference type="Proteomes" id="UP000561459">
    <property type="component" value="Unassembled WGS sequence"/>
</dbReference>
<dbReference type="EMBL" id="JACIDY010000003">
    <property type="protein sequence ID" value="MBB3940111.1"/>
    <property type="molecule type" value="Genomic_DNA"/>
</dbReference>
<reference evidence="2 3" key="1">
    <citation type="submission" date="2020-08" db="EMBL/GenBank/DDBJ databases">
        <title>Genomic Encyclopedia of Type Strains, Phase IV (KMG-IV): sequencing the most valuable type-strain genomes for metagenomic binning, comparative biology and taxonomic classification.</title>
        <authorList>
            <person name="Goeker M."/>
        </authorList>
    </citation>
    <scope>NUCLEOTIDE SEQUENCE [LARGE SCALE GENOMIC DNA]</scope>
    <source>
        <strain evidence="2 3">DSM 27568</strain>
    </source>
</reference>
<dbReference type="GO" id="GO:0006449">
    <property type="term" value="P:regulation of translational termination"/>
    <property type="evidence" value="ECO:0007669"/>
    <property type="project" value="TreeGrafter"/>
</dbReference>
<dbReference type="RefSeq" id="WP_183616759.1">
    <property type="nucleotide sequence ID" value="NZ_JACIDY010000003.1"/>
</dbReference>
<dbReference type="PANTHER" id="PTHR12117">
    <property type="entry name" value="HISTONE ACETYLTRANSFERASE COMPLEX"/>
    <property type="match status" value="1"/>
</dbReference>
<dbReference type="Pfam" id="PF13661">
    <property type="entry name" value="2OG-FeII_Oxy_4"/>
    <property type="match status" value="1"/>
</dbReference>
<feature type="domain" description="Prolyl 3,4-dihydroxylase TPA1/OFD1 N-terminal" evidence="1">
    <location>
        <begin position="148"/>
        <end position="239"/>
    </location>
</feature>
<evidence type="ECO:0000259" key="1">
    <source>
        <dbReference type="Pfam" id="PF13661"/>
    </source>
</evidence>
<organism evidence="2 3">
    <name type="scientific">Novosphingobium fluoreni</name>
    <dbReference type="NCBI Taxonomy" id="1391222"/>
    <lineage>
        <taxon>Bacteria</taxon>
        <taxon>Pseudomonadati</taxon>
        <taxon>Pseudomonadota</taxon>
        <taxon>Alphaproteobacteria</taxon>
        <taxon>Sphingomonadales</taxon>
        <taxon>Sphingomonadaceae</taxon>
        <taxon>Novosphingobium</taxon>
    </lineage>
</organism>
<dbReference type="InterPro" id="IPR051842">
    <property type="entry name" value="uS12_prolyl_hydroxylase"/>
</dbReference>
<dbReference type="Gene3D" id="2.60.120.620">
    <property type="entry name" value="q2cbj1_9rhob like domain"/>
    <property type="match status" value="1"/>
</dbReference>
<protein>
    <submittedName>
        <fullName evidence="2">Rps23 Pro-64 3,4-dihydroxylase Tpa1-like proline 4-hydroxylase</fullName>
    </submittedName>
</protein>
<keyword evidence="3" id="KW-1185">Reference proteome</keyword>
<dbReference type="GO" id="GO:0031543">
    <property type="term" value="F:peptidyl-proline dioxygenase activity"/>
    <property type="evidence" value="ECO:0007669"/>
    <property type="project" value="TreeGrafter"/>
</dbReference>
<sequence length="242" mass="27496">MTIPLFEINPDLDRADLQRRYREHGRVQVRDVLTERTANVIRDILESQVPWGFAWQASDHAPQRMTSEQLAAMPITRRQEIAQVLQQAAGKGDYAFRFNSFAMVEAYLAQANPGSPMDLLVEHLNDQPFLDLVREVTGIPTLLKADAQATLYAGGDFLGLHNDSQVADGWRVAYVLNFAREWKPDWGGYLNFFDDQGDIIEGWRPRFNALNLFAVPQPHNVGYVPPFAPVGRFAITGWVRDR</sequence>
<dbReference type="GO" id="GO:0005737">
    <property type="term" value="C:cytoplasm"/>
    <property type="evidence" value="ECO:0007669"/>
    <property type="project" value="TreeGrafter"/>
</dbReference>
<proteinExistence type="predicted"/>
<dbReference type="AlphaFoldDB" id="A0A7W6FYD0"/>
<evidence type="ECO:0000313" key="3">
    <source>
        <dbReference type="Proteomes" id="UP000561459"/>
    </source>
</evidence>
<evidence type="ECO:0000313" key="2">
    <source>
        <dbReference type="EMBL" id="MBB3940111.1"/>
    </source>
</evidence>